<organism evidence="2 3">
    <name type="scientific">Macrosiphum euphorbiae</name>
    <name type="common">potato aphid</name>
    <dbReference type="NCBI Taxonomy" id="13131"/>
    <lineage>
        <taxon>Eukaryota</taxon>
        <taxon>Metazoa</taxon>
        <taxon>Ecdysozoa</taxon>
        <taxon>Arthropoda</taxon>
        <taxon>Hexapoda</taxon>
        <taxon>Insecta</taxon>
        <taxon>Pterygota</taxon>
        <taxon>Neoptera</taxon>
        <taxon>Paraneoptera</taxon>
        <taxon>Hemiptera</taxon>
        <taxon>Sternorrhyncha</taxon>
        <taxon>Aphidomorpha</taxon>
        <taxon>Aphidoidea</taxon>
        <taxon>Aphididae</taxon>
        <taxon>Macrosiphini</taxon>
        <taxon>Macrosiphum</taxon>
    </lineage>
</organism>
<dbReference type="Proteomes" id="UP001160148">
    <property type="component" value="Unassembled WGS sequence"/>
</dbReference>
<feature type="signal peptide" evidence="1">
    <location>
        <begin position="1"/>
        <end position="21"/>
    </location>
</feature>
<name>A0AAV0W3Y0_9HEMI</name>
<reference evidence="2 3" key="1">
    <citation type="submission" date="2023-01" db="EMBL/GenBank/DDBJ databases">
        <authorList>
            <person name="Whitehead M."/>
        </authorList>
    </citation>
    <scope>NUCLEOTIDE SEQUENCE [LARGE SCALE GENOMIC DNA]</scope>
</reference>
<dbReference type="AlphaFoldDB" id="A0AAV0W3Y0"/>
<keyword evidence="3" id="KW-1185">Reference proteome</keyword>
<evidence type="ECO:0000313" key="2">
    <source>
        <dbReference type="EMBL" id="CAI6350511.1"/>
    </source>
</evidence>
<evidence type="ECO:0000313" key="3">
    <source>
        <dbReference type="Proteomes" id="UP001160148"/>
    </source>
</evidence>
<evidence type="ECO:0000256" key="1">
    <source>
        <dbReference type="SAM" id="SignalP"/>
    </source>
</evidence>
<gene>
    <name evidence="2" type="ORF">MEUPH1_LOCUS6960</name>
</gene>
<feature type="chain" id="PRO_5043684642" evidence="1">
    <location>
        <begin position="22"/>
        <end position="92"/>
    </location>
</feature>
<dbReference type="EMBL" id="CARXXK010000001">
    <property type="protein sequence ID" value="CAI6350511.1"/>
    <property type="molecule type" value="Genomic_DNA"/>
</dbReference>
<proteinExistence type="predicted"/>
<sequence length="92" mass="10237">MAVMSVFSMISSMSIISLTLAPMKKQMTNDIIPVTIASGYTSELHGQFDVLSGEEENDDDDFLLHKTMADFGGIDNRYLVSHEYLNGETKNQ</sequence>
<keyword evidence="1" id="KW-0732">Signal</keyword>
<comment type="caution">
    <text evidence="2">The sequence shown here is derived from an EMBL/GenBank/DDBJ whole genome shotgun (WGS) entry which is preliminary data.</text>
</comment>
<accession>A0AAV0W3Y0</accession>
<protein>
    <submittedName>
        <fullName evidence="2">Uncharacterized protein</fullName>
    </submittedName>
</protein>